<dbReference type="EMBL" id="ML119720">
    <property type="protein sequence ID" value="RPA77803.1"/>
    <property type="molecule type" value="Genomic_DNA"/>
</dbReference>
<dbReference type="AlphaFoldDB" id="A0A3N4HVB7"/>
<dbReference type="Proteomes" id="UP000275078">
    <property type="component" value="Unassembled WGS sequence"/>
</dbReference>
<gene>
    <name evidence="2" type="ORF">BJ508DRAFT_163404</name>
</gene>
<evidence type="ECO:0000313" key="3">
    <source>
        <dbReference type="Proteomes" id="UP000275078"/>
    </source>
</evidence>
<accession>A0A3N4HVB7</accession>
<evidence type="ECO:0000313" key="2">
    <source>
        <dbReference type="EMBL" id="RPA77803.1"/>
    </source>
</evidence>
<name>A0A3N4HVB7_ASCIM</name>
<feature type="region of interest" description="Disordered" evidence="1">
    <location>
        <begin position="1"/>
        <end position="43"/>
    </location>
</feature>
<keyword evidence="3" id="KW-1185">Reference proteome</keyword>
<protein>
    <submittedName>
        <fullName evidence="2">Uncharacterized protein</fullName>
    </submittedName>
</protein>
<proteinExistence type="predicted"/>
<feature type="compositionally biased region" description="Polar residues" evidence="1">
    <location>
        <begin position="26"/>
        <end position="41"/>
    </location>
</feature>
<sequence length="292" mass="32430">MASTPQQNTTTSSSSSPTNNKCPANLPSSIAVSPSQPSTPSYRDLDLNTVLARNDITLSQLADAGKPLTDELDARYRAEDRARYPPLDQWGIPGIWDTGYFMYSAAGVSHLGEISKCRIRAPIFGLSSVFDSLVDGMLAGERRDDFLLVRVYIKPETDEQTIRKHYEELWERCKVPAEGERSIYVGQGIMRDLSSGGRTLYLGCFETDVVEWISKQSFVFMILEDITFRQFPFRKPEERPAPVCPGKNVVAAASPSVLTAENHRNAASGRETNGGLLCLLRSSWNSIPELWS</sequence>
<organism evidence="2 3">
    <name type="scientific">Ascobolus immersus RN42</name>
    <dbReference type="NCBI Taxonomy" id="1160509"/>
    <lineage>
        <taxon>Eukaryota</taxon>
        <taxon>Fungi</taxon>
        <taxon>Dikarya</taxon>
        <taxon>Ascomycota</taxon>
        <taxon>Pezizomycotina</taxon>
        <taxon>Pezizomycetes</taxon>
        <taxon>Pezizales</taxon>
        <taxon>Ascobolaceae</taxon>
        <taxon>Ascobolus</taxon>
    </lineage>
</organism>
<reference evidence="2 3" key="1">
    <citation type="journal article" date="2018" name="Nat. Ecol. Evol.">
        <title>Pezizomycetes genomes reveal the molecular basis of ectomycorrhizal truffle lifestyle.</title>
        <authorList>
            <person name="Murat C."/>
            <person name="Payen T."/>
            <person name="Noel B."/>
            <person name="Kuo A."/>
            <person name="Morin E."/>
            <person name="Chen J."/>
            <person name="Kohler A."/>
            <person name="Krizsan K."/>
            <person name="Balestrini R."/>
            <person name="Da Silva C."/>
            <person name="Montanini B."/>
            <person name="Hainaut M."/>
            <person name="Levati E."/>
            <person name="Barry K.W."/>
            <person name="Belfiori B."/>
            <person name="Cichocki N."/>
            <person name="Clum A."/>
            <person name="Dockter R.B."/>
            <person name="Fauchery L."/>
            <person name="Guy J."/>
            <person name="Iotti M."/>
            <person name="Le Tacon F."/>
            <person name="Lindquist E.A."/>
            <person name="Lipzen A."/>
            <person name="Malagnac F."/>
            <person name="Mello A."/>
            <person name="Molinier V."/>
            <person name="Miyauchi S."/>
            <person name="Poulain J."/>
            <person name="Riccioni C."/>
            <person name="Rubini A."/>
            <person name="Sitrit Y."/>
            <person name="Splivallo R."/>
            <person name="Traeger S."/>
            <person name="Wang M."/>
            <person name="Zifcakova L."/>
            <person name="Wipf D."/>
            <person name="Zambonelli A."/>
            <person name="Paolocci F."/>
            <person name="Nowrousian M."/>
            <person name="Ottonello S."/>
            <person name="Baldrian P."/>
            <person name="Spatafora J.W."/>
            <person name="Henrissat B."/>
            <person name="Nagy L.G."/>
            <person name="Aury J.M."/>
            <person name="Wincker P."/>
            <person name="Grigoriev I.V."/>
            <person name="Bonfante P."/>
            <person name="Martin F.M."/>
        </authorList>
    </citation>
    <scope>NUCLEOTIDE SEQUENCE [LARGE SCALE GENOMIC DNA]</scope>
    <source>
        <strain evidence="2 3">RN42</strain>
    </source>
</reference>
<feature type="compositionally biased region" description="Low complexity" evidence="1">
    <location>
        <begin position="1"/>
        <end position="20"/>
    </location>
</feature>
<evidence type="ECO:0000256" key="1">
    <source>
        <dbReference type="SAM" id="MobiDB-lite"/>
    </source>
</evidence>